<dbReference type="EMBL" id="AZFU01000001">
    <property type="protein sequence ID" value="KRM07351.1"/>
    <property type="molecule type" value="Genomic_DNA"/>
</dbReference>
<dbReference type="eggNOG" id="ENOG5030ABX">
    <property type="taxonomic scope" value="Bacteria"/>
</dbReference>
<evidence type="ECO:0000313" key="2">
    <source>
        <dbReference type="EMBL" id="KRM07351.1"/>
    </source>
</evidence>
<feature type="transmembrane region" description="Helical" evidence="1">
    <location>
        <begin position="49"/>
        <end position="67"/>
    </location>
</feature>
<sequence length="74" mass="8794">MRKMKNKILTKRQVRNRSIIAGILALLIGLVCDYFQYKTLSFGTVFWNMVESVAFVIFMNIFMNSYYKKKSKKQ</sequence>
<evidence type="ECO:0000313" key="3">
    <source>
        <dbReference type="Proteomes" id="UP000051307"/>
    </source>
</evidence>
<dbReference type="AlphaFoldDB" id="A0A0R1VNR3"/>
<keyword evidence="1" id="KW-1133">Transmembrane helix</keyword>
<accession>A0A0R1VNR3</accession>
<proteinExistence type="predicted"/>
<comment type="caution">
    <text evidence="2">The sequence shown here is derived from an EMBL/GenBank/DDBJ whole genome shotgun (WGS) entry which is preliminary data.</text>
</comment>
<protein>
    <submittedName>
        <fullName evidence="2">Uncharacterized protein</fullName>
    </submittedName>
</protein>
<feature type="transmembrane region" description="Helical" evidence="1">
    <location>
        <begin position="20"/>
        <end position="37"/>
    </location>
</feature>
<organism evidence="2 3">
    <name type="scientific">Lactobacillus kitasatonis DSM 16761 = JCM 1039</name>
    <dbReference type="NCBI Taxonomy" id="1423767"/>
    <lineage>
        <taxon>Bacteria</taxon>
        <taxon>Bacillati</taxon>
        <taxon>Bacillota</taxon>
        <taxon>Bacilli</taxon>
        <taxon>Lactobacillales</taxon>
        <taxon>Lactobacillaceae</taxon>
        <taxon>Lactobacillus</taxon>
    </lineage>
</organism>
<name>A0A0R1VNR3_9LACO</name>
<keyword evidence="1" id="KW-0472">Membrane</keyword>
<dbReference type="Proteomes" id="UP000051307">
    <property type="component" value="Unassembled WGS sequence"/>
</dbReference>
<reference evidence="2 3" key="1">
    <citation type="journal article" date="2015" name="Genome Announc.">
        <title>Expanding the biotechnology potential of lactobacilli through comparative genomics of 213 strains and associated genera.</title>
        <authorList>
            <person name="Sun Z."/>
            <person name="Harris H.M."/>
            <person name="McCann A."/>
            <person name="Guo C."/>
            <person name="Argimon S."/>
            <person name="Zhang W."/>
            <person name="Yang X."/>
            <person name="Jeffery I.B."/>
            <person name="Cooney J.C."/>
            <person name="Kagawa T.F."/>
            <person name="Liu W."/>
            <person name="Song Y."/>
            <person name="Salvetti E."/>
            <person name="Wrobel A."/>
            <person name="Rasinkangas P."/>
            <person name="Parkhill J."/>
            <person name="Rea M.C."/>
            <person name="O'Sullivan O."/>
            <person name="Ritari J."/>
            <person name="Douillard F.P."/>
            <person name="Paul Ross R."/>
            <person name="Yang R."/>
            <person name="Briner A.E."/>
            <person name="Felis G.E."/>
            <person name="de Vos W.M."/>
            <person name="Barrangou R."/>
            <person name="Klaenhammer T.R."/>
            <person name="Caufield P.W."/>
            <person name="Cui Y."/>
            <person name="Zhang H."/>
            <person name="O'Toole P.W."/>
        </authorList>
    </citation>
    <scope>NUCLEOTIDE SEQUENCE [LARGE SCALE GENOMIC DNA]</scope>
    <source>
        <strain evidence="2 3">DSM 16761</strain>
    </source>
</reference>
<evidence type="ECO:0000256" key="1">
    <source>
        <dbReference type="SAM" id="Phobius"/>
    </source>
</evidence>
<dbReference type="PATRIC" id="fig|1423767.3.peg.810"/>
<gene>
    <name evidence="2" type="ORF">FC59_GL000782</name>
</gene>
<keyword evidence="1" id="KW-0812">Transmembrane</keyword>